<evidence type="ECO:0000313" key="2">
    <source>
        <dbReference type="Proteomes" id="UP000250140"/>
    </source>
</evidence>
<evidence type="ECO:0000313" key="1">
    <source>
        <dbReference type="EMBL" id="OCL03186.1"/>
    </source>
</evidence>
<dbReference type="OrthoDB" id="3886346at2759"/>
<reference evidence="1 2" key="1">
    <citation type="journal article" date="2016" name="Nat. Commun.">
        <title>Ectomycorrhizal ecology is imprinted in the genome of the dominant symbiotic fungus Cenococcum geophilum.</title>
        <authorList>
            <consortium name="DOE Joint Genome Institute"/>
            <person name="Peter M."/>
            <person name="Kohler A."/>
            <person name="Ohm R.A."/>
            <person name="Kuo A."/>
            <person name="Krutzmann J."/>
            <person name="Morin E."/>
            <person name="Arend M."/>
            <person name="Barry K.W."/>
            <person name="Binder M."/>
            <person name="Choi C."/>
            <person name="Clum A."/>
            <person name="Copeland A."/>
            <person name="Grisel N."/>
            <person name="Haridas S."/>
            <person name="Kipfer T."/>
            <person name="LaButti K."/>
            <person name="Lindquist E."/>
            <person name="Lipzen A."/>
            <person name="Maire R."/>
            <person name="Meier B."/>
            <person name="Mihaltcheva S."/>
            <person name="Molinier V."/>
            <person name="Murat C."/>
            <person name="Poggeler S."/>
            <person name="Quandt C.A."/>
            <person name="Sperisen C."/>
            <person name="Tritt A."/>
            <person name="Tisserant E."/>
            <person name="Crous P.W."/>
            <person name="Henrissat B."/>
            <person name="Nehls U."/>
            <person name="Egli S."/>
            <person name="Spatafora J.W."/>
            <person name="Grigoriev I.V."/>
            <person name="Martin F.M."/>
        </authorList>
    </citation>
    <scope>NUCLEOTIDE SEQUENCE [LARGE SCALE GENOMIC DNA]</scope>
    <source>
        <strain evidence="1 2">CBS 207.34</strain>
    </source>
</reference>
<dbReference type="EMBL" id="KV750793">
    <property type="protein sequence ID" value="OCL03186.1"/>
    <property type="molecule type" value="Genomic_DNA"/>
</dbReference>
<sequence length="304" mass="33625">MSDAQKCFAFLHENIPTWLKNAAEIEDKVANKQDEITRVPIPVVPVVKKTGSTESIRLKENAENEPIGVITEGSSAAVQQYQFQLAKRKRKTASVLSGNASGPAKYRSRTMIIVYYDSDVQKAFETLVRNIGTGRNLLRKGKMAARMEALAEAAAANEDDEDDEQDPVLSKIGYRPRNGLMFRTTRGSGIGMGNFPDTNAGTESFDAADKALEKAQTLCERGAHQFLRDGSCQTEIDGIKEHLDEVFKLSEREAAKAKKVEKKEIIVEPNGMEHVSKTVNIEVDDADDDDLEVALPPIRLTSRR</sequence>
<proteinExistence type="predicted"/>
<accession>A0A8E2EQZ8</accession>
<name>A0A8E2EQZ8_9PEZI</name>
<gene>
    <name evidence="1" type="ORF">AOQ84DRAFT_381886</name>
</gene>
<organism evidence="1 2">
    <name type="scientific">Glonium stellatum</name>
    <dbReference type="NCBI Taxonomy" id="574774"/>
    <lineage>
        <taxon>Eukaryota</taxon>
        <taxon>Fungi</taxon>
        <taxon>Dikarya</taxon>
        <taxon>Ascomycota</taxon>
        <taxon>Pezizomycotina</taxon>
        <taxon>Dothideomycetes</taxon>
        <taxon>Pleosporomycetidae</taxon>
        <taxon>Gloniales</taxon>
        <taxon>Gloniaceae</taxon>
        <taxon>Glonium</taxon>
    </lineage>
</organism>
<keyword evidence="2" id="KW-1185">Reference proteome</keyword>
<dbReference type="Proteomes" id="UP000250140">
    <property type="component" value="Unassembled WGS sequence"/>
</dbReference>
<dbReference type="AlphaFoldDB" id="A0A8E2EQZ8"/>
<protein>
    <submittedName>
        <fullName evidence="1">Uncharacterized protein</fullName>
    </submittedName>
</protein>